<evidence type="ECO:0000313" key="2">
    <source>
        <dbReference type="Proteomes" id="UP001189429"/>
    </source>
</evidence>
<dbReference type="Proteomes" id="UP001189429">
    <property type="component" value="Unassembled WGS sequence"/>
</dbReference>
<evidence type="ECO:0000313" key="1">
    <source>
        <dbReference type="EMBL" id="CAK0847497.1"/>
    </source>
</evidence>
<reference evidence="1" key="1">
    <citation type="submission" date="2023-10" db="EMBL/GenBank/DDBJ databases">
        <authorList>
            <person name="Chen Y."/>
            <person name="Shah S."/>
            <person name="Dougan E. K."/>
            <person name="Thang M."/>
            <person name="Chan C."/>
        </authorList>
    </citation>
    <scope>NUCLEOTIDE SEQUENCE [LARGE SCALE GENOMIC DNA]</scope>
</reference>
<gene>
    <name evidence="1" type="ORF">PCOR1329_LOCUS40685</name>
</gene>
<sequence>MWIFYPFPPASPPPPSQFSGRRDSPAPALGPAFRSTRSCHNNYFSGPRSPGGLRTGTPPRCRRAGAIGHVDCIRFKRSAIEELEVLGRIGDCAALFSKKLIDVYAMLLSSVFGLCTRFRGLQRSCRLPETLGMKDTSRAAARTMYRCSRSSLNAHVRGPFLLKVDSGPLNSTSAAELTP</sequence>
<protein>
    <submittedName>
        <fullName evidence="1">Uncharacterized protein</fullName>
    </submittedName>
</protein>
<name>A0ABN9TN71_9DINO</name>
<organism evidence="1 2">
    <name type="scientific">Prorocentrum cordatum</name>
    <dbReference type="NCBI Taxonomy" id="2364126"/>
    <lineage>
        <taxon>Eukaryota</taxon>
        <taxon>Sar</taxon>
        <taxon>Alveolata</taxon>
        <taxon>Dinophyceae</taxon>
        <taxon>Prorocentrales</taxon>
        <taxon>Prorocentraceae</taxon>
        <taxon>Prorocentrum</taxon>
    </lineage>
</organism>
<comment type="caution">
    <text evidence="1">The sequence shown here is derived from an EMBL/GenBank/DDBJ whole genome shotgun (WGS) entry which is preliminary data.</text>
</comment>
<proteinExistence type="predicted"/>
<accession>A0ABN9TN71</accession>
<keyword evidence="2" id="KW-1185">Reference proteome</keyword>
<dbReference type="EMBL" id="CAUYUJ010014904">
    <property type="protein sequence ID" value="CAK0847497.1"/>
    <property type="molecule type" value="Genomic_DNA"/>
</dbReference>